<dbReference type="AlphaFoldDB" id="A0A9N9PMK9"/>
<evidence type="ECO:0000313" key="1">
    <source>
        <dbReference type="EMBL" id="CAG8834620.1"/>
    </source>
</evidence>
<sequence length="54" mass="6429">MATEESVLLSYLLNNKLESNITLKQFTNLFPNSYKNNKHIKTLYKEYQTERSET</sequence>
<protein>
    <submittedName>
        <fullName evidence="1">25185_t:CDS:1</fullName>
    </submittedName>
</protein>
<organism evidence="1 2">
    <name type="scientific">Cetraspora pellucida</name>
    <dbReference type="NCBI Taxonomy" id="1433469"/>
    <lineage>
        <taxon>Eukaryota</taxon>
        <taxon>Fungi</taxon>
        <taxon>Fungi incertae sedis</taxon>
        <taxon>Mucoromycota</taxon>
        <taxon>Glomeromycotina</taxon>
        <taxon>Glomeromycetes</taxon>
        <taxon>Diversisporales</taxon>
        <taxon>Gigasporaceae</taxon>
        <taxon>Cetraspora</taxon>
    </lineage>
</organism>
<dbReference type="Pfam" id="PF09447">
    <property type="entry name" value="Cnl2_NKP2"/>
    <property type="match status" value="1"/>
</dbReference>
<feature type="non-terminal residue" evidence="1">
    <location>
        <position position="54"/>
    </location>
</feature>
<dbReference type="OrthoDB" id="2311687at2759"/>
<accession>A0A9N9PMK9</accession>
<keyword evidence="2" id="KW-1185">Reference proteome</keyword>
<dbReference type="PANTHER" id="PTHR28064">
    <property type="entry name" value="INNER KINETOCHORE SUBUNIT NKP2"/>
    <property type="match status" value="1"/>
</dbReference>
<dbReference type="InterPro" id="IPR018565">
    <property type="entry name" value="Nkp2/Cnl2"/>
</dbReference>
<name>A0A9N9PMK9_9GLOM</name>
<dbReference type="GO" id="GO:0007059">
    <property type="term" value="P:chromosome segregation"/>
    <property type="evidence" value="ECO:0007669"/>
    <property type="project" value="TreeGrafter"/>
</dbReference>
<evidence type="ECO:0000313" key="2">
    <source>
        <dbReference type="Proteomes" id="UP000789759"/>
    </source>
</evidence>
<reference evidence="1" key="1">
    <citation type="submission" date="2021-06" db="EMBL/GenBank/DDBJ databases">
        <authorList>
            <person name="Kallberg Y."/>
            <person name="Tangrot J."/>
            <person name="Rosling A."/>
        </authorList>
    </citation>
    <scope>NUCLEOTIDE SEQUENCE</scope>
    <source>
        <strain evidence="1">FL966</strain>
    </source>
</reference>
<dbReference type="EMBL" id="CAJVQA010073926">
    <property type="protein sequence ID" value="CAG8834620.1"/>
    <property type="molecule type" value="Genomic_DNA"/>
</dbReference>
<dbReference type="Proteomes" id="UP000789759">
    <property type="component" value="Unassembled WGS sequence"/>
</dbReference>
<proteinExistence type="predicted"/>
<gene>
    <name evidence="1" type="ORF">CPELLU_LOCUS21135</name>
</gene>
<dbReference type="PANTHER" id="PTHR28064:SF1">
    <property type="entry name" value="INNER KINETOCHORE SUBUNIT NKP2"/>
    <property type="match status" value="1"/>
</dbReference>
<comment type="caution">
    <text evidence="1">The sequence shown here is derived from an EMBL/GenBank/DDBJ whole genome shotgun (WGS) entry which is preliminary data.</text>
</comment>
<dbReference type="GO" id="GO:0031511">
    <property type="term" value="C:Mis6-Sim4 complex"/>
    <property type="evidence" value="ECO:0007669"/>
    <property type="project" value="TreeGrafter"/>
</dbReference>